<organism evidence="9 10">
    <name type="scientific">Paenibacillus uliginis N3/975</name>
    <dbReference type="NCBI Taxonomy" id="1313296"/>
    <lineage>
        <taxon>Bacteria</taxon>
        <taxon>Bacillati</taxon>
        <taxon>Bacillota</taxon>
        <taxon>Bacilli</taxon>
        <taxon>Bacillales</taxon>
        <taxon>Paenibacillaceae</taxon>
        <taxon>Paenibacillus</taxon>
    </lineage>
</organism>
<feature type="transmembrane region" description="Helical" evidence="7">
    <location>
        <begin position="12"/>
        <end position="32"/>
    </location>
</feature>
<feature type="transmembrane region" description="Helical" evidence="7">
    <location>
        <begin position="164"/>
        <end position="181"/>
    </location>
</feature>
<dbReference type="GO" id="GO:0009246">
    <property type="term" value="P:enterobacterial common antigen biosynthetic process"/>
    <property type="evidence" value="ECO:0007669"/>
    <property type="project" value="TreeGrafter"/>
</dbReference>
<keyword evidence="5 7" id="KW-1133">Transmembrane helix</keyword>
<reference evidence="9 10" key="1">
    <citation type="submission" date="2017-04" db="EMBL/GenBank/DDBJ databases">
        <authorList>
            <person name="Afonso C.L."/>
            <person name="Miller P.J."/>
            <person name="Scott M.A."/>
            <person name="Spackman E."/>
            <person name="Goraichik I."/>
            <person name="Dimitrov K.M."/>
            <person name="Suarez D.L."/>
            <person name="Swayne D.E."/>
        </authorList>
    </citation>
    <scope>NUCLEOTIDE SEQUENCE [LARGE SCALE GENOMIC DNA]</scope>
    <source>
        <strain evidence="9 10">N3/975</strain>
    </source>
</reference>
<dbReference type="EMBL" id="LT840184">
    <property type="protein sequence ID" value="SMF83922.1"/>
    <property type="molecule type" value="Genomic_DNA"/>
</dbReference>
<keyword evidence="9" id="KW-0808">Transferase</keyword>
<proteinExistence type="inferred from homology"/>
<evidence type="ECO:0000256" key="3">
    <source>
        <dbReference type="ARBA" id="ARBA00022475"/>
    </source>
</evidence>
<dbReference type="STRING" id="1313296.SAMN05661091_2485"/>
<feature type="transmembrane region" description="Helical" evidence="7">
    <location>
        <begin position="86"/>
        <end position="104"/>
    </location>
</feature>
<comment type="subcellular location">
    <subcellularLocation>
        <location evidence="1">Cell membrane</location>
        <topology evidence="1">Multi-pass membrane protein</topology>
    </subcellularLocation>
</comment>
<keyword evidence="4 7" id="KW-0812">Transmembrane</keyword>
<dbReference type="Proteomes" id="UP000192940">
    <property type="component" value="Chromosome I"/>
</dbReference>
<evidence type="ECO:0000256" key="5">
    <source>
        <dbReference type="ARBA" id="ARBA00022989"/>
    </source>
</evidence>
<feature type="transmembrane region" description="Helical" evidence="7">
    <location>
        <begin position="330"/>
        <end position="349"/>
    </location>
</feature>
<feature type="transmembrane region" description="Helical" evidence="7">
    <location>
        <begin position="193"/>
        <end position="217"/>
    </location>
</feature>
<keyword evidence="10" id="KW-1185">Reference proteome</keyword>
<keyword evidence="6 7" id="KW-0472">Membrane</keyword>
<evidence type="ECO:0000256" key="2">
    <source>
        <dbReference type="ARBA" id="ARBA00007400"/>
    </source>
</evidence>
<name>A0A1X7HE56_9BACL</name>
<dbReference type="GO" id="GO:0005886">
    <property type="term" value="C:plasma membrane"/>
    <property type="evidence" value="ECO:0007669"/>
    <property type="project" value="UniProtKB-SubCell"/>
</dbReference>
<evidence type="ECO:0000313" key="9">
    <source>
        <dbReference type="EMBL" id="SMF83922.1"/>
    </source>
</evidence>
<evidence type="ECO:0000313" key="10">
    <source>
        <dbReference type="Proteomes" id="UP000192940"/>
    </source>
</evidence>
<evidence type="ECO:0000259" key="8">
    <source>
        <dbReference type="Pfam" id="PF01757"/>
    </source>
</evidence>
<feature type="transmembrane region" description="Helical" evidence="7">
    <location>
        <begin position="298"/>
        <end position="318"/>
    </location>
</feature>
<dbReference type="InterPro" id="IPR002656">
    <property type="entry name" value="Acyl_transf_3_dom"/>
</dbReference>
<dbReference type="GO" id="GO:0016413">
    <property type="term" value="F:O-acetyltransferase activity"/>
    <property type="evidence" value="ECO:0007669"/>
    <property type="project" value="TreeGrafter"/>
</dbReference>
<feature type="transmembrane region" description="Helical" evidence="7">
    <location>
        <begin position="259"/>
        <end position="277"/>
    </location>
</feature>
<accession>A0A1X7HE56</accession>
<evidence type="ECO:0000256" key="1">
    <source>
        <dbReference type="ARBA" id="ARBA00004651"/>
    </source>
</evidence>
<feature type="transmembrane region" description="Helical" evidence="7">
    <location>
        <begin position="229"/>
        <end position="247"/>
    </location>
</feature>
<feature type="domain" description="Acyltransferase 3" evidence="8">
    <location>
        <begin position="12"/>
        <end position="345"/>
    </location>
</feature>
<keyword evidence="9" id="KW-0012">Acyltransferase</keyword>
<feature type="transmembrane region" description="Helical" evidence="7">
    <location>
        <begin position="133"/>
        <end position="152"/>
    </location>
</feature>
<dbReference type="Pfam" id="PF01757">
    <property type="entry name" value="Acyl_transf_3"/>
    <property type="match status" value="1"/>
</dbReference>
<evidence type="ECO:0000256" key="7">
    <source>
        <dbReference type="SAM" id="Phobius"/>
    </source>
</evidence>
<evidence type="ECO:0000256" key="4">
    <source>
        <dbReference type="ARBA" id="ARBA00022692"/>
    </source>
</evidence>
<sequence length="367" mass="42888">MNSSMVQNKRIIYIDILRILSIVAVIILHYTAEVLTSTNDFNTSSWWISNGFNSISRFAVPVFFMISGAMILRTKITSYREFYTKRVLPLVIPLLTWSLIYGLYNQYYIMRSQMNAYEFVIDFGYRLLTDRNYIHLWFLYAIIAIYITVPLISKFIKSCSERDLRYYLLLWFIVSIAYRFISDVVFRTTDQYINIPIMNIPFFMGFLGYFILGYYLFHYELPLKVKNKLYNLGIISFFLTPVATYFVSLRSGVLDEMFYGNYSITTFFMAVGLFIFFKENETRISDKVNHKIQKLISSISRASFSIYLIHLLVEMMLSGRTELEATFLEATLSLIVNIGIIFAISYITVKVLNLSKTATYILFGGRG</sequence>
<evidence type="ECO:0000256" key="6">
    <source>
        <dbReference type="ARBA" id="ARBA00023136"/>
    </source>
</evidence>
<keyword evidence="3" id="KW-1003">Cell membrane</keyword>
<dbReference type="PANTHER" id="PTHR40074:SF2">
    <property type="entry name" value="O-ACETYLTRANSFERASE WECH"/>
    <property type="match status" value="1"/>
</dbReference>
<gene>
    <name evidence="9" type="ORF">SAMN05661091_2485</name>
</gene>
<protein>
    <submittedName>
        <fullName evidence="9">Surface polysaccharide O-acyltransferase, integral membrane enzyme</fullName>
    </submittedName>
</protein>
<dbReference type="PANTHER" id="PTHR40074">
    <property type="entry name" value="O-ACETYLTRANSFERASE WECH"/>
    <property type="match status" value="1"/>
</dbReference>
<dbReference type="AlphaFoldDB" id="A0A1X7HE56"/>
<feature type="transmembrane region" description="Helical" evidence="7">
    <location>
        <begin position="52"/>
        <end position="74"/>
    </location>
</feature>
<comment type="similarity">
    <text evidence="2">Belongs to the acyltransferase 3 family.</text>
</comment>